<dbReference type="AlphaFoldDB" id="A0A2T4A5N5"/>
<keyword evidence="2" id="KW-1185">Reference proteome</keyword>
<dbReference type="RefSeq" id="XP_024771960.1">
    <property type="nucleotide sequence ID" value="XM_024913491.1"/>
</dbReference>
<protein>
    <submittedName>
        <fullName evidence="1">Uncharacterized protein</fullName>
    </submittedName>
</protein>
<dbReference type="GeneID" id="36622053"/>
<proteinExistence type="predicted"/>
<sequence>MHAGNRRRRRVDRFFKLDPCAAFCLHPQTPTASSRPSCTSAYHELSMPFGPLQRMHQYEAAEVKNSTTEASGILEKRSVSSNSLLKVKIRWRRVWPTGVSEIKASAWGLSVFPIWPDRAASSGTVLVLQALISERCHVRYRQFECWPCRQVSSRRSCASRSW</sequence>
<dbReference type="Proteomes" id="UP000241690">
    <property type="component" value="Unassembled WGS sequence"/>
</dbReference>
<gene>
    <name evidence="1" type="ORF">M431DRAFT_214550</name>
</gene>
<name>A0A2T4A5N5_TRIHA</name>
<dbReference type="EMBL" id="KZ679684">
    <property type="protein sequence ID" value="PTB52283.1"/>
    <property type="molecule type" value="Genomic_DNA"/>
</dbReference>
<evidence type="ECO:0000313" key="2">
    <source>
        <dbReference type="Proteomes" id="UP000241690"/>
    </source>
</evidence>
<organism evidence="1 2">
    <name type="scientific">Trichoderma harzianum CBS 226.95</name>
    <dbReference type="NCBI Taxonomy" id="983964"/>
    <lineage>
        <taxon>Eukaryota</taxon>
        <taxon>Fungi</taxon>
        <taxon>Dikarya</taxon>
        <taxon>Ascomycota</taxon>
        <taxon>Pezizomycotina</taxon>
        <taxon>Sordariomycetes</taxon>
        <taxon>Hypocreomycetidae</taxon>
        <taxon>Hypocreales</taxon>
        <taxon>Hypocreaceae</taxon>
        <taxon>Trichoderma</taxon>
    </lineage>
</organism>
<evidence type="ECO:0000313" key="1">
    <source>
        <dbReference type="EMBL" id="PTB52283.1"/>
    </source>
</evidence>
<accession>A0A2T4A5N5</accession>
<reference evidence="1 2" key="1">
    <citation type="submission" date="2016-07" db="EMBL/GenBank/DDBJ databases">
        <title>Multiple horizontal gene transfer events from other fungi enriched the ability of initially mycotrophic Trichoderma (Ascomycota) to feed on dead plant biomass.</title>
        <authorList>
            <consortium name="DOE Joint Genome Institute"/>
            <person name="Aerts A."/>
            <person name="Atanasova L."/>
            <person name="Chenthamara K."/>
            <person name="Zhang J."/>
            <person name="Grujic M."/>
            <person name="Henrissat B."/>
            <person name="Kuo A."/>
            <person name="Salamov A."/>
            <person name="Lipzen A."/>
            <person name="Labutti K."/>
            <person name="Barry K."/>
            <person name="Miao Y."/>
            <person name="Rahimi M.J."/>
            <person name="Shen Q."/>
            <person name="Grigoriev I.V."/>
            <person name="Kubicek C.P."/>
            <person name="Druzhinina I.S."/>
        </authorList>
    </citation>
    <scope>NUCLEOTIDE SEQUENCE [LARGE SCALE GENOMIC DNA]</scope>
    <source>
        <strain evidence="1 2">CBS 226.95</strain>
    </source>
</reference>